<organism evidence="10 12">
    <name type="scientific">Carbonactinospora thermoautotrophica</name>
    <dbReference type="NCBI Taxonomy" id="1469144"/>
    <lineage>
        <taxon>Bacteria</taxon>
        <taxon>Bacillati</taxon>
        <taxon>Actinomycetota</taxon>
        <taxon>Actinomycetes</taxon>
        <taxon>Kitasatosporales</taxon>
        <taxon>Carbonactinosporaceae</taxon>
        <taxon>Carbonactinospora</taxon>
    </lineage>
</organism>
<dbReference type="GO" id="GO:0016020">
    <property type="term" value="C:membrane"/>
    <property type="evidence" value="ECO:0007669"/>
    <property type="project" value="UniProtKB-SubCell"/>
</dbReference>
<dbReference type="EMBL" id="LAXD01000001">
    <property type="protein sequence ID" value="KWW99436.1"/>
    <property type="molecule type" value="Genomic_DNA"/>
</dbReference>
<evidence type="ECO:0000313" key="11">
    <source>
        <dbReference type="Proteomes" id="UP000070188"/>
    </source>
</evidence>
<dbReference type="STRING" id="1469144.LI90_1071"/>
<dbReference type="EMBL" id="JYIJ01000016">
    <property type="protein sequence ID" value="KWX04131.1"/>
    <property type="molecule type" value="Genomic_DNA"/>
</dbReference>
<feature type="transmembrane region" description="Helical" evidence="7">
    <location>
        <begin position="149"/>
        <end position="172"/>
    </location>
</feature>
<dbReference type="Pfam" id="PF01594">
    <property type="entry name" value="AI-2E_transport"/>
    <property type="match status" value="1"/>
</dbReference>
<evidence type="ECO:0000313" key="9">
    <source>
        <dbReference type="EMBL" id="KWX04131.1"/>
    </source>
</evidence>
<dbReference type="GO" id="GO:0055085">
    <property type="term" value="P:transmembrane transport"/>
    <property type="evidence" value="ECO:0007669"/>
    <property type="project" value="TreeGrafter"/>
</dbReference>
<evidence type="ECO:0000313" key="10">
    <source>
        <dbReference type="EMBL" id="KWX06635.1"/>
    </source>
</evidence>
<gene>
    <name evidence="8" type="ORF">LI90_1071</name>
    <name evidence="9" type="ORF">TH66_09485</name>
    <name evidence="10" type="ORF">TR74_21430</name>
</gene>
<sequence length="378" mass="39929">MAATPRPPAEPQWSLPRGLIVLLSFAGAVVTVAGLRSSADILGPVFLALMLAIAVSPLQGWAGRRGIPRWLAVVVSLVGVYLVILLLAVALAVSVARLATLLPTYQDAFTELVDRVQAALADLGVGHPQIRAVLDRLDVGAMFGVLQGFLTGLVGVFSDLLFVLVLLFFMVIDAAGIPDRAQAASTTRPHIMSALSTFVRGTQRYLIISTIFGLIVAVIDVGALYLLGIPLPVLWGLLAFITNYIPNIGFVIGVIPPALLGLLEGGPRLLILVIVAYTVINFLIQSLIQPRFVGEAVGLSVTLTFLSLVFWTWVIGPLGALLAIPLTLLAKALLVDIDPSAGWLSYLISTKAVPAPSGGQPAHHEREETGDADDGQVP</sequence>
<keyword evidence="4 7" id="KW-1133">Transmembrane helix</keyword>
<feature type="transmembrane region" description="Helical" evidence="7">
    <location>
        <begin position="15"/>
        <end position="35"/>
    </location>
</feature>
<dbReference type="Proteomes" id="UP000070659">
    <property type="component" value="Unassembled WGS sequence"/>
</dbReference>
<feature type="transmembrane region" description="Helical" evidence="7">
    <location>
        <begin position="233"/>
        <end position="262"/>
    </location>
</feature>
<dbReference type="Proteomes" id="UP000070188">
    <property type="component" value="Unassembled WGS sequence"/>
</dbReference>
<dbReference type="RefSeq" id="WP_079046289.1">
    <property type="nucleotide sequence ID" value="NZ_JYIJ01000016.1"/>
</dbReference>
<evidence type="ECO:0000256" key="4">
    <source>
        <dbReference type="ARBA" id="ARBA00022989"/>
    </source>
</evidence>
<evidence type="ECO:0000256" key="7">
    <source>
        <dbReference type="SAM" id="Phobius"/>
    </source>
</evidence>
<comment type="subcellular location">
    <subcellularLocation>
        <location evidence="1">Membrane</location>
        <topology evidence="1">Multi-pass membrane protein</topology>
    </subcellularLocation>
</comment>
<protein>
    <submittedName>
        <fullName evidence="10">Permease</fullName>
    </submittedName>
</protein>
<keyword evidence="11" id="KW-1185">Reference proteome</keyword>
<comment type="similarity">
    <text evidence="2">Belongs to the autoinducer-2 exporter (AI-2E) (TC 2.A.86) family.</text>
</comment>
<dbReference type="EMBL" id="JYIK01001094">
    <property type="protein sequence ID" value="KWX06635.1"/>
    <property type="molecule type" value="Genomic_DNA"/>
</dbReference>
<name>A0A132N8Z5_9ACTN</name>
<dbReference type="InterPro" id="IPR002549">
    <property type="entry name" value="AI-2E-like"/>
</dbReference>
<keyword evidence="3 7" id="KW-0812">Transmembrane</keyword>
<dbReference type="PANTHER" id="PTHR21716:SF64">
    <property type="entry name" value="AI-2 TRANSPORT PROTEIN TQSA"/>
    <property type="match status" value="1"/>
</dbReference>
<proteinExistence type="inferred from homology"/>
<dbReference type="PANTHER" id="PTHR21716">
    <property type="entry name" value="TRANSMEMBRANE PROTEIN"/>
    <property type="match status" value="1"/>
</dbReference>
<evidence type="ECO:0000256" key="2">
    <source>
        <dbReference type="ARBA" id="ARBA00009773"/>
    </source>
</evidence>
<evidence type="ECO:0000256" key="3">
    <source>
        <dbReference type="ARBA" id="ARBA00022692"/>
    </source>
</evidence>
<reference evidence="11" key="4">
    <citation type="submission" date="2015-04" db="EMBL/GenBank/DDBJ databases">
        <title>Physiological reanalysis, assessment of diazotrophy, and genome sequences of multiple isolates of Streptomyces thermoautotrophicus.</title>
        <authorList>
            <person name="MacKellar D.C."/>
            <person name="Lieber L."/>
            <person name="Norman J."/>
            <person name="Bolger A."/>
            <person name="Tobin C."/>
            <person name="Murray J.W."/>
            <person name="Chang R."/>
            <person name="Ford T."/>
            <person name="Nguyen P.Q."/>
            <person name="Woodward J."/>
            <person name="Permingeat H."/>
            <person name="Joshi N.S."/>
            <person name="Silver P.A."/>
            <person name="Usadel B."/>
            <person name="Rutherford A.W."/>
            <person name="Friesen M."/>
            <person name="Prell J."/>
        </authorList>
    </citation>
    <scope>NUCLEOTIDE SEQUENCE [LARGE SCALE GENOMIC DNA]</scope>
    <source>
        <strain evidence="11">H1</strain>
    </source>
</reference>
<dbReference type="Proteomes" id="UP000070598">
    <property type="component" value="Unassembled WGS sequence"/>
</dbReference>
<evidence type="ECO:0000256" key="5">
    <source>
        <dbReference type="ARBA" id="ARBA00023136"/>
    </source>
</evidence>
<evidence type="ECO:0000313" key="12">
    <source>
        <dbReference type="Proteomes" id="UP000070598"/>
    </source>
</evidence>
<evidence type="ECO:0000313" key="8">
    <source>
        <dbReference type="EMBL" id="KWW99436.1"/>
    </source>
</evidence>
<reference evidence="12" key="2">
    <citation type="submission" date="2015-02" db="EMBL/GenBank/DDBJ databases">
        <title>Physiological reanalysis, assessment of diazotrophy, and genome sequences of multiple isolates of Streptomyces thermoautotrophicus.</title>
        <authorList>
            <person name="MacKellar D.C."/>
            <person name="Lieber L."/>
            <person name="Norman J."/>
            <person name="Bolger A."/>
            <person name="Tobin C."/>
            <person name="Murray J.W."/>
            <person name="Friesen M."/>
            <person name="Prell J."/>
        </authorList>
    </citation>
    <scope>NUCLEOTIDE SEQUENCE [LARGE SCALE GENOMIC DNA]</scope>
    <source>
        <strain evidence="12">UBT1</strain>
    </source>
</reference>
<feature type="region of interest" description="Disordered" evidence="6">
    <location>
        <begin position="355"/>
        <end position="378"/>
    </location>
</feature>
<feature type="transmembrane region" description="Helical" evidence="7">
    <location>
        <begin position="269"/>
        <end position="288"/>
    </location>
</feature>
<evidence type="ECO:0000313" key="13">
    <source>
        <dbReference type="Proteomes" id="UP000070659"/>
    </source>
</evidence>
<feature type="transmembrane region" description="Helical" evidence="7">
    <location>
        <begin position="205"/>
        <end position="227"/>
    </location>
</feature>
<keyword evidence="5 7" id="KW-0472">Membrane</keyword>
<feature type="transmembrane region" description="Helical" evidence="7">
    <location>
        <begin position="41"/>
        <end position="58"/>
    </location>
</feature>
<reference evidence="10 13" key="1">
    <citation type="submission" date="2015-02" db="EMBL/GenBank/DDBJ databases">
        <title>Physiological reanalysis, assessment of diazotrophy, and genome sequences of multiple isolates of Streptomyces thermoautotrophicus.</title>
        <authorList>
            <person name="MacKellar D.C."/>
            <person name="Lieber L."/>
            <person name="Norman J."/>
            <person name="Bolger A."/>
            <person name="Tobin C."/>
            <person name="Murray J.W."/>
            <person name="Prell J."/>
        </authorList>
    </citation>
    <scope>NUCLEOTIDE SEQUENCE [LARGE SCALE GENOMIC DNA]</scope>
    <source>
        <strain evidence="10 13">UBT1</strain>
    </source>
</reference>
<evidence type="ECO:0000256" key="1">
    <source>
        <dbReference type="ARBA" id="ARBA00004141"/>
    </source>
</evidence>
<dbReference type="AlphaFoldDB" id="A0A132N8Z5"/>
<feature type="transmembrane region" description="Helical" evidence="7">
    <location>
        <begin position="308"/>
        <end position="330"/>
    </location>
</feature>
<accession>A0A132N8Z5</accession>
<feature type="transmembrane region" description="Helical" evidence="7">
    <location>
        <begin position="70"/>
        <end position="93"/>
    </location>
</feature>
<reference evidence="8" key="3">
    <citation type="submission" date="2015-04" db="EMBL/GenBank/DDBJ databases">
        <title>Physiological reanalysis, assessment of diazotrophy, and genome sequences of multiple isolates of Streptomyces thermoautotrophicus.</title>
        <authorList>
            <person name="MacKellar D.C."/>
            <person name="Lieber L."/>
            <person name="Norman J."/>
            <person name="Bolger A."/>
            <person name="Tobin C."/>
            <person name="Murray J.W."/>
            <person name="Woodward J."/>
            <person name="Friesen M."/>
            <person name="Prell J."/>
        </authorList>
    </citation>
    <scope>NUCLEOTIDE SEQUENCE [LARGE SCALE GENOMIC DNA]</scope>
    <source>
        <strain evidence="8">H1</strain>
    </source>
</reference>
<evidence type="ECO:0000256" key="6">
    <source>
        <dbReference type="SAM" id="MobiDB-lite"/>
    </source>
</evidence>
<comment type="caution">
    <text evidence="10">The sequence shown here is derived from an EMBL/GenBank/DDBJ whole genome shotgun (WGS) entry which is preliminary data.</text>
</comment>
<dbReference type="PATRIC" id="fig|1469144.10.peg.1191"/>